<evidence type="ECO:0000313" key="5">
    <source>
        <dbReference type="Proteomes" id="UP000261187"/>
    </source>
</evidence>
<organism evidence="4 5">
    <name type="scientific">Segatella copri</name>
    <dbReference type="NCBI Taxonomy" id="165179"/>
    <lineage>
        <taxon>Bacteria</taxon>
        <taxon>Pseudomonadati</taxon>
        <taxon>Bacteroidota</taxon>
        <taxon>Bacteroidia</taxon>
        <taxon>Bacteroidales</taxon>
        <taxon>Prevotellaceae</taxon>
        <taxon>Segatella</taxon>
    </lineage>
</organism>
<dbReference type="EMBL" id="QSSA01000030">
    <property type="protein sequence ID" value="RGL57064.1"/>
    <property type="molecule type" value="Genomic_DNA"/>
</dbReference>
<feature type="transmembrane region" description="Helical" evidence="3">
    <location>
        <begin position="6"/>
        <end position="25"/>
    </location>
</feature>
<evidence type="ECO:0000256" key="2">
    <source>
        <dbReference type="SAM" id="MobiDB-lite"/>
    </source>
</evidence>
<feature type="coiled-coil region" evidence="1">
    <location>
        <begin position="433"/>
        <end position="468"/>
    </location>
</feature>
<feature type="compositionally biased region" description="Polar residues" evidence="2">
    <location>
        <begin position="607"/>
        <end position="629"/>
    </location>
</feature>
<name>A0AA92SWT8_9BACT</name>
<feature type="compositionally biased region" description="Basic and acidic residues" evidence="2">
    <location>
        <begin position="545"/>
        <end position="562"/>
    </location>
</feature>
<dbReference type="AlphaFoldDB" id="A0AA92SWT8"/>
<feature type="region of interest" description="Disordered" evidence="2">
    <location>
        <begin position="533"/>
        <end position="562"/>
    </location>
</feature>
<dbReference type="RefSeq" id="WP_117695390.1">
    <property type="nucleotide sequence ID" value="NZ_QSSA01000030.1"/>
</dbReference>
<protein>
    <recommendedName>
        <fullName evidence="6">MotA/TolQ/ExbB proton channel domain-containing protein</fullName>
    </recommendedName>
</protein>
<keyword evidence="1" id="KW-0175">Coiled coil</keyword>
<comment type="caution">
    <text evidence="4">The sequence shown here is derived from an EMBL/GenBank/DDBJ whole genome shotgun (WGS) entry which is preliminary data.</text>
</comment>
<feature type="transmembrane region" description="Helical" evidence="3">
    <location>
        <begin position="130"/>
        <end position="152"/>
    </location>
</feature>
<keyword evidence="3" id="KW-0472">Membrane</keyword>
<evidence type="ECO:0000313" key="4">
    <source>
        <dbReference type="EMBL" id="RGL57064.1"/>
    </source>
</evidence>
<keyword evidence="3" id="KW-1133">Transmembrane helix</keyword>
<keyword evidence="3" id="KW-0812">Transmembrane</keyword>
<sequence length="674" mass="76614">MDAEYIVQLALSLSISICMAIWFIVKQTKEYHINMEAIEHLKNFFSKKEGYSTYDSITVDADTDKSTMSVVIKNVANDDAELKSLIQDINAYIRKSKGTVAFSIIQNKTERRISMLYEIATSKLSFPTHIGLMGTFAGVFIGLLMFLGGTWYSGEITDANIQSLIAGVLVSMITSWCGISRLISSHRAASEATNQIDRDKNEFYEWVQNELMPSVDVSMVEAIGKLHETIDQFEPTFSKVIVEFKDAFKNVTGAFGNEFRQSVQVVASAVDTMGQNMNKVNKNIELQGELLATIKSNQLIRGMDAFVEASKRFGEITGSLDQFERARRLMLIAAQETINLQKDFNESLQVPKQVAAEINSILDRITKFEANINGLGENIAHTQMVGSALVEQIKENISAIRSKQKVAENYSDTASKKLEIYFEEQKKEMGRVMQKYNEALDSYLDDYEKMLQERKKELEQRKREFVEAIDKKLSVDEIRSEFSSLKKLNDISQMLEQLMRNPVDGNQLMRTLSKIHTELNAISAIQEDNKKGSWFGNNSNTAVDRAQREKEEANRKAEEAEREKQKIIELARIQAEKDRAEKEALLAKIREEQERDQKAMEVIQRVQQKDSPVYESVNNESISRSQIDTSLEEHSKVTVAEDGPTAAPTSMDKGIDAEEKSNKKGWFRKIFWKK</sequence>
<gene>
    <name evidence="4" type="ORF">DXC61_12400</name>
</gene>
<evidence type="ECO:0000256" key="3">
    <source>
        <dbReference type="SAM" id="Phobius"/>
    </source>
</evidence>
<evidence type="ECO:0000256" key="1">
    <source>
        <dbReference type="SAM" id="Coils"/>
    </source>
</evidence>
<feature type="region of interest" description="Disordered" evidence="2">
    <location>
        <begin position="607"/>
        <end position="659"/>
    </location>
</feature>
<accession>A0AA92SWT8</accession>
<evidence type="ECO:0008006" key="6">
    <source>
        <dbReference type="Google" id="ProtNLM"/>
    </source>
</evidence>
<dbReference type="Proteomes" id="UP000261187">
    <property type="component" value="Unassembled WGS sequence"/>
</dbReference>
<reference evidence="4 5" key="1">
    <citation type="submission" date="2018-08" db="EMBL/GenBank/DDBJ databases">
        <title>A genome reference for cultivated species of the human gut microbiota.</title>
        <authorList>
            <person name="Zou Y."/>
            <person name="Xue W."/>
            <person name="Luo G."/>
        </authorList>
    </citation>
    <scope>NUCLEOTIDE SEQUENCE [LARGE SCALE GENOMIC DNA]</scope>
    <source>
        <strain evidence="4 5">TF06-40</strain>
    </source>
</reference>
<proteinExistence type="predicted"/>